<comment type="subcellular location">
    <subcellularLocation>
        <location evidence="1">Cytoplasm</location>
        <location evidence="1">Cytosol</location>
    </subcellularLocation>
</comment>
<dbReference type="SUPFAM" id="SSF51161">
    <property type="entry name" value="Trimeric LpxA-like enzymes"/>
    <property type="match status" value="1"/>
</dbReference>
<dbReference type="InterPro" id="IPR051960">
    <property type="entry name" value="eIF2B_gamma"/>
</dbReference>
<feature type="compositionally biased region" description="Low complexity" evidence="9">
    <location>
        <begin position="67"/>
        <end position="82"/>
    </location>
</feature>
<keyword evidence="5" id="KW-0648">Protein biosynthesis</keyword>
<dbReference type="PANTHER" id="PTHR45989:SF1">
    <property type="entry name" value="TRANSLATION INITIATION FACTOR EIF-2B SUBUNIT GAMMA"/>
    <property type="match status" value="1"/>
</dbReference>
<dbReference type="PANTHER" id="PTHR45989">
    <property type="entry name" value="TRANSLATION INITIATION FACTOR EIF-2B SUBUNIT GAMMA"/>
    <property type="match status" value="1"/>
</dbReference>
<proteinExistence type="inferred from homology"/>
<feature type="compositionally biased region" description="Polar residues" evidence="9">
    <location>
        <begin position="383"/>
        <end position="415"/>
    </location>
</feature>
<comment type="caution">
    <text evidence="11">The sequence shown here is derived from an EMBL/GenBank/DDBJ whole genome shotgun (WGS) entry which is preliminary data.</text>
</comment>
<keyword evidence="12" id="KW-1185">Reference proteome</keyword>
<feature type="region of interest" description="Disordered" evidence="9">
    <location>
        <begin position="63"/>
        <end position="82"/>
    </location>
</feature>
<dbReference type="Pfam" id="PF25084">
    <property type="entry name" value="LbH_EIF2B"/>
    <property type="match status" value="1"/>
</dbReference>
<comment type="similarity">
    <text evidence="2">Belongs to the eIF-2B gamma/epsilon subunits family.</text>
</comment>
<protein>
    <recommendedName>
        <fullName evidence="6">Translation initiation factor eIF2B subunit gamma</fullName>
    </recommendedName>
    <alternativeName>
        <fullName evidence="7">eIF2B GDP-GTP exchange factor subunit gamma</fullName>
    </alternativeName>
</protein>
<evidence type="ECO:0000256" key="6">
    <source>
        <dbReference type="ARBA" id="ARBA00044196"/>
    </source>
</evidence>
<keyword evidence="3" id="KW-0963">Cytoplasm</keyword>
<evidence type="ECO:0000256" key="9">
    <source>
        <dbReference type="SAM" id="MobiDB-lite"/>
    </source>
</evidence>
<feature type="region of interest" description="Disordered" evidence="9">
    <location>
        <begin position="29"/>
        <end position="55"/>
    </location>
</feature>
<feature type="domain" description="EIF2B subunit epsilon/gamma LbH" evidence="10">
    <location>
        <begin position="524"/>
        <end position="610"/>
    </location>
</feature>
<feature type="region of interest" description="Disordered" evidence="9">
    <location>
        <begin position="357"/>
        <end position="439"/>
    </location>
</feature>
<dbReference type="Gene3D" id="2.160.10.10">
    <property type="entry name" value="Hexapeptide repeat proteins"/>
    <property type="match status" value="1"/>
</dbReference>
<evidence type="ECO:0000256" key="1">
    <source>
        <dbReference type="ARBA" id="ARBA00004514"/>
    </source>
</evidence>
<gene>
    <name evidence="11" type="ORF">RI543_002525</name>
</gene>
<dbReference type="Proteomes" id="UP001306508">
    <property type="component" value="Unassembled WGS sequence"/>
</dbReference>
<dbReference type="SUPFAM" id="SSF53448">
    <property type="entry name" value="Nucleotide-diphospho-sugar transferases"/>
    <property type="match status" value="1"/>
</dbReference>
<feature type="compositionally biased region" description="Low complexity" evidence="9">
    <location>
        <begin position="37"/>
        <end position="49"/>
    </location>
</feature>
<evidence type="ECO:0000256" key="2">
    <source>
        <dbReference type="ARBA" id="ARBA00007878"/>
    </source>
</evidence>
<evidence type="ECO:0000256" key="7">
    <source>
        <dbReference type="ARBA" id="ARBA00044229"/>
    </source>
</evidence>
<evidence type="ECO:0000259" key="10">
    <source>
        <dbReference type="Pfam" id="PF25084"/>
    </source>
</evidence>
<dbReference type="Gene3D" id="3.90.550.10">
    <property type="entry name" value="Spore Coat Polysaccharide Biosynthesis Protein SpsA, Chain A"/>
    <property type="match status" value="1"/>
</dbReference>
<keyword evidence="4" id="KW-0396">Initiation factor</keyword>
<dbReference type="GO" id="GO:0003743">
    <property type="term" value="F:translation initiation factor activity"/>
    <property type="evidence" value="ECO:0007669"/>
    <property type="project" value="UniProtKB-KW"/>
</dbReference>
<dbReference type="EMBL" id="JAWIZZ010000045">
    <property type="protein sequence ID" value="KAK5779985.1"/>
    <property type="molecule type" value="Genomic_DNA"/>
</dbReference>
<evidence type="ECO:0000256" key="8">
    <source>
        <dbReference type="ARBA" id="ARBA00046432"/>
    </source>
</evidence>
<dbReference type="AlphaFoldDB" id="A0AAN8A8T0"/>
<dbReference type="GO" id="GO:0005851">
    <property type="term" value="C:eukaryotic translation initiation factor 2B complex"/>
    <property type="evidence" value="ECO:0007669"/>
    <property type="project" value="TreeGrafter"/>
</dbReference>
<name>A0AAN8A8T0_9SACH</name>
<evidence type="ECO:0000256" key="4">
    <source>
        <dbReference type="ARBA" id="ARBA00022540"/>
    </source>
</evidence>
<dbReference type="GO" id="GO:0002183">
    <property type="term" value="P:cytoplasmic translational initiation"/>
    <property type="evidence" value="ECO:0007669"/>
    <property type="project" value="TreeGrafter"/>
</dbReference>
<feature type="compositionally biased region" description="Low complexity" evidence="9">
    <location>
        <begin position="364"/>
        <end position="382"/>
    </location>
</feature>
<sequence length="687" mass="77256">MQLQAFIFCGGGHNLSPFSSSTLGEFNDNLEQSGLKDTSNTNSNPTDTTASISATTNINIDTKARTKTTSSNSSGNNDTANNDDIVNMDFDLDFDFDINDSIITATGHLPKALLPVANRFMIEYVIDWCDQADFHEINIVAHKDEIDIIKFGLSEFLKLRYEQYKIIESNLHSHTNNNGGSGNNNNHNHCSNGGSNLKMEHLKKINFIPTSSASMGQILINELLPLIKMDFVLLPCDFITDIPPQIFLDQYNNRDDDNLAISVFYQNALDSTLDKKKMKKDQIFTVYNDDFDHQEVQKQPILLDIYSNENVTKTKYLQIRSHLLWKYPNITVSTKLLNSSIYFCSYELCQFLKKPRKQHHNDHSNSVNHNNHNHNHNNNNTNGDTSLADNNNLDVGNINDLNSQKLPSNNSIDNENNTHKHKNNGDDDDNSQNRNSCVINPSYFKHNNNLLIPDSINTNTTLSKLFRDLARRSWRHVKEKRETVGIFILPNPSLATFIRSNNLSTLMDANRFVLKIKSTTSSLIASSSAIGADALVDPSVILGEKSSVKLSTIRNNCIIGKKCRISGSIILDGTVIEDECILENVIVGPNVRIGAKSKLTNSYIEGNYVVEPKSMIKGETLMKVIEDENEFDEDGYAIYNGSDYEADHLSSDAIYSSSDVDSADDYYHNSDDSFDDDVHDAHDFFER</sequence>
<reference evidence="12" key="1">
    <citation type="submission" date="2023-07" db="EMBL/GenBank/DDBJ databases">
        <title>A draft genome of Kazachstania heterogenica Y-27499.</title>
        <authorList>
            <person name="Donic C."/>
            <person name="Kralova J.S."/>
            <person name="Fidel L."/>
            <person name="Ben-Dor S."/>
            <person name="Jung S."/>
        </authorList>
    </citation>
    <scope>NUCLEOTIDE SEQUENCE [LARGE SCALE GENOMIC DNA]</scope>
    <source>
        <strain evidence="12">Y27499</strain>
    </source>
</reference>
<evidence type="ECO:0000256" key="5">
    <source>
        <dbReference type="ARBA" id="ARBA00022917"/>
    </source>
</evidence>
<comment type="subunit">
    <text evidence="8">Component of the translation initiation factor 2B (eIF2B) complex which is a heterodecamer of two sets of five different subunits: alpha, beta, gamma, delta and epsilon. Subunits alpha, beta and delta comprise a regulatory subcomplex and subunits epsilon and gamma comprise a catalytic subcomplex. Within the complex, the hexameric regulatory complex resides at the center, with the two heterodimeric catalytic subcomplexes bound on opposite sides.</text>
</comment>
<dbReference type="CDD" id="cd04652">
    <property type="entry name" value="LbH_eIF2B_gamma_C"/>
    <property type="match status" value="1"/>
</dbReference>
<evidence type="ECO:0000256" key="3">
    <source>
        <dbReference type="ARBA" id="ARBA00022490"/>
    </source>
</evidence>
<dbReference type="GO" id="GO:0005085">
    <property type="term" value="F:guanyl-nucleotide exchange factor activity"/>
    <property type="evidence" value="ECO:0007669"/>
    <property type="project" value="TreeGrafter"/>
</dbReference>
<accession>A0AAN8A8T0</accession>
<dbReference type="InterPro" id="IPR011004">
    <property type="entry name" value="Trimer_LpxA-like_sf"/>
</dbReference>
<dbReference type="InterPro" id="IPR029044">
    <property type="entry name" value="Nucleotide-diphossugar_trans"/>
</dbReference>
<evidence type="ECO:0000313" key="12">
    <source>
        <dbReference type="Proteomes" id="UP001306508"/>
    </source>
</evidence>
<dbReference type="InterPro" id="IPR056764">
    <property type="entry name" value="LbH_EIF2B3/5"/>
</dbReference>
<organism evidence="11 12">
    <name type="scientific">Arxiozyma heterogenica</name>
    <dbReference type="NCBI Taxonomy" id="278026"/>
    <lineage>
        <taxon>Eukaryota</taxon>
        <taxon>Fungi</taxon>
        <taxon>Dikarya</taxon>
        <taxon>Ascomycota</taxon>
        <taxon>Saccharomycotina</taxon>
        <taxon>Saccharomycetes</taxon>
        <taxon>Saccharomycetales</taxon>
        <taxon>Saccharomycetaceae</taxon>
        <taxon>Arxiozyma</taxon>
    </lineage>
</organism>
<dbReference type="GO" id="GO:0005829">
    <property type="term" value="C:cytosol"/>
    <property type="evidence" value="ECO:0007669"/>
    <property type="project" value="UniProtKB-SubCell"/>
</dbReference>
<evidence type="ECO:0000313" key="11">
    <source>
        <dbReference type="EMBL" id="KAK5779985.1"/>
    </source>
</evidence>